<evidence type="ECO:0000256" key="1">
    <source>
        <dbReference type="SAM" id="MobiDB-lite"/>
    </source>
</evidence>
<name>A0A1H0P5U6_SELRU</name>
<dbReference type="Proteomes" id="UP000182412">
    <property type="component" value="Unassembled WGS sequence"/>
</dbReference>
<dbReference type="RefSeq" id="WP_074571470.1">
    <property type="nucleotide sequence ID" value="NZ_FNJQ01000004.1"/>
</dbReference>
<gene>
    <name evidence="2" type="ORF">SAMN05216366_104123</name>
</gene>
<dbReference type="AlphaFoldDB" id="A0A1H0P5U6"/>
<sequence length="204" mass="23211">MEKEEMQKIVDDLVQLSERKNLNRQLKESAGKAAEYLSDIINGRLAVMDWLENAELKTCPPEPAPPADSAQVVLTIPNLPKETVIMDKYSAEKLAAAFRQRNRPIFACNLPAGGLWEIDLQKVAIIASNGLELPESQEEPQPQERNKRSVPSYKNRSRENGWRRGNVTCHNCGADYETDINEKWSFVRCKYCHETNTTVTYDDD</sequence>
<reference evidence="2 3" key="1">
    <citation type="submission" date="2016-10" db="EMBL/GenBank/DDBJ databases">
        <authorList>
            <person name="de Groot N.N."/>
        </authorList>
    </citation>
    <scope>NUCLEOTIDE SEQUENCE [LARGE SCALE GENOMIC DNA]</scope>
    <source>
        <strain evidence="2 3">S137</strain>
    </source>
</reference>
<accession>A0A1H0P5U6</accession>
<protein>
    <submittedName>
        <fullName evidence="2">Uncharacterized protein</fullName>
    </submittedName>
</protein>
<feature type="region of interest" description="Disordered" evidence="1">
    <location>
        <begin position="134"/>
        <end position="159"/>
    </location>
</feature>
<evidence type="ECO:0000313" key="2">
    <source>
        <dbReference type="EMBL" id="SDP00324.1"/>
    </source>
</evidence>
<organism evidence="2 3">
    <name type="scientific">Selenomonas ruminantium</name>
    <dbReference type="NCBI Taxonomy" id="971"/>
    <lineage>
        <taxon>Bacteria</taxon>
        <taxon>Bacillati</taxon>
        <taxon>Bacillota</taxon>
        <taxon>Negativicutes</taxon>
        <taxon>Selenomonadales</taxon>
        <taxon>Selenomonadaceae</taxon>
        <taxon>Selenomonas</taxon>
    </lineage>
</organism>
<dbReference type="EMBL" id="FNJQ01000004">
    <property type="protein sequence ID" value="SDP00324.1"/>
    <property type="molecule type" value="Genomic_DNA"/>
</dbReference>
<proteinExistence type="predicted"/>
<evidence type="ECO:0000313" key="3">
    <source>
        <dbReference type="Proteomes" id="UP000182412"/>
    </source>
</evidence>